<dbReference type="AlphaFoldDB" id="A0A292ZGP6"/>
<evidence type="ECO:0000313" key="1">
    <source>
        <dbReference type="EMBL" id="GAY22617.1"/>
    </source>
</evidence>
<evidence type="ECO:0000313" key="2">
    <source>
        <dbReference type="Proteomes" id="UP000221538"/>
    </source>
</evidence>
<accession>A0A292ZGP6</accession>
<proteinExistence type="predicted"/>
<dbReference type="EMBL" id="BEWI01000032">
    <property type="protein sequence ID" value="GAY22617.1"/>
    <property type="molecule type" value="Genomic_DNA"/>
</dbReference>
<comment type="caution">
    <text evidence="1">The sequence shown here is derived from an EMBL/GenBank/DDBJ whole genome shotgun (WGS) entry which is preliminary data.</text>
</comment>
<protein>
    <submittedName>
        <fullName evidence="1">Uncharacterized protein</fullName>
    </submittedName>
</protein>
<sequence>MILPSRRSRWQAAPPPVGKWIEAPRSAVYRVNCKEKDG</sequence>
<name>A0A292ZGP6_SPHSA</name>
<organism evidence="1 2">
    <name type="scientific">Sphingobium fuliginis (strain ATCC 27551)</name>
    <dbReference type="NCBI Taxonomy" id="336203"/>
    <lineage>
        <taxon>Bacteria</taxon>
        <taxon>Pseudomonadati</taxon>
        <taxon>Pseudomonadota</taxon>
        <taxon>Alphaproteobacteria</taxon>
        <taxon>Sphingomonadales</taxon>
        <taxon>Sphingomonadaceae</taxon>
        <taxon>Sphingobium</taxon>
    </lineage>
</organism>
<dbReference type="Proteomes" id="UP000221538">
    <property type="component" value="Unassembled WGS sequence"/>
</dbReference>
<reference evidence="1 2" key="1">
    <citation type="journal article" date="2013" name="Biodegradation">
        <title>Occurrence of 4-tert-butylphenol (4-t-BP) biodegradation in an aquatic sample caused by the presence of Spirodela polyrrhiza and isolation of a 4-t-BP-utilizing bacterium.</title>
        <authorList>
            <person name="Ogata Y."/>
            <person name="Toyama T."/>
            <person name="Yu N."/>
            <person name="Wang X."/>
            <person name="Sei K."/>
            <person name="Ike M."/>
        </authorList>
    </citation>
    <scope>NUCLEOTIDE SEQUENCE [LARGE SCALE GENOMIC DNA]</scope>
    <source>
        <strain evidence="1 2">OMI</strain>
    </source>
</reference>
<reference evidence="1 2" key="2">
    <citation type="journal article" date="2013" name="Environ. Sci. Technol.">
        <title>The 4-tert-butylphenol-utilizing bacterium Sphingobium fuliginis OMI can degrade bisphenols via phenolic ring hydroxylation and meta-cleavage pathway.</title>
        <authorList>
            <person name="Ogata Y."/>
            <person name="Goda S."/>
            <person name="Toyama T."/>
            <person name="Sei K."/>
            <person name="Ike M."/>
        </authorList>
    </citation>
    <scope>NUCLEOTIDE SEQUENCE [LARGE SCALE GENOMIC DNA]</scope>
    <source>
        <strain evidence="1 2">OMI</strain>
    </source>
</reference>
<gene>
    <name evidence="1" type="ORF">SFOMI_3176</name>
</gene>